<evidence type="ECO:0000313" key="7">
    <source>
        <dbReference type="EMBL" id="KAF5330082.1"/>
    </source>
</evidence>
<dbReference type="GO" id="GO:0030026">
    <property type="term" value="P:intracellular manganese ion homeostasis"/>
    <property type="evidence" value="ECO:0007669"/>
    <property type="project" value="InterPro"/>
</dbReference>
<evidence type="ECO:0000256" key="4">
    <source>
        <dbReference type="ARBA" id="ARBA00022989"/>
    </source>
</evidence>
<protein>
    <submittedName>
        <fullName evidence="7">Uncharacterized protein</fullName>
    </submittedName>
</protein>
<dbReference type="Proteomes" id="UP000559256">
    <property type="component" value="Unassembled WGS sequence"/>
</dbReference>
<sequence>MSPQSAFPLWTNDRTELFEVEQLVRKNSDCQWRQARTNRWLGFGPRHTVGNYVIELSLNVNVNASSVPIRRPNNHKQQRGIPDSETTPLTAKCARNFRADGICCKELKADVVRDVLIGLIVPFAVTARLSSLGASSLVTELIAGAISVGIGEFLASQAEHDHYRYLKNQTASWVIRSCAGTCRAVVKALREGGTPEQRQRSEETGGGLRWSKDVGLTALLLKFGQGLEVPIPRLYISVFTIGLGYLIGGLIPLFPYFFIPQASTALVYSCVVTGVVLLVFDAIKPQGSDRYFYFTLLYSTLLYSAILSDPRLCAFISPILFRLYLLYVLAFILFYPLSPSAKPSSNTHVNRSPEHTHPTLSLASGKVSFGVQCRLYSLVV</sequence>
<dbReference type="GO" id="GO:0005384">
    <property type="term" value="F:manganese ion transmembrane transporter activity"/>
    <property type="evidence" value="ECO:0007669"/>
    <property type="project" value="InterPro"/>
</dbReference>
<dbReference type="GO" id="GO:0012505">
    <property type="term" value="C:endomembrane system"/>
    <property type="evidence" value="ECO:0007669"/>
    <property type="project" value="UniProtKB-SubCell"/>
</dbReference>
<comment type="similarity">
    <text evidence="2">Belongs to the CCC1 family.</text>
</comment>
<dbReference type="InterPro" id="IPR008217">
    <property type="entry name" value="Ccc1_fam"/>
</dbReference>
<keyword evidence="8" id="KW-1185">Reference proteome</keyword>
<dbReference type="OrthoDB" id="73465at2759"/>
<evidence type="ECO:0000256" key="5">
    <source>
        <dbReference type="ARBA" id="ARBA00023136"/>
    </source>
</evidence>
<dbReference type="AlphaFoldDB" id="A0A8H5BXB4"/>
<comment type="caution">
    <text evidence="7">The sequence shown here is derived from an EMBL/GenBank/DDBJ whole genome shotgun (WGS) entry which is preliminary data.</text>
</comment>
<feature type="transmembrane region" description="Helical" evidence="6">
    <location>
        <begin position="319"/>
        <end position="337"/>
    </location>
</feature>
<organism evidence="7 8">
    <name type="scientific">Tetrapyrgos nigripes</name>
    <dbReference type="NCBI Taxonomy" id="182062"/>
    <lineage>
        <taxon>Eukaryota</taxon>
        <taxon>Fungi</taxon>
        <taxon>Dikarya</taxon>
        <taxon>Basidiomycota</taxon>
        <taxon>Agaricomycotina</taxon>
        <taxon>Agaricomycetes</taxon>
        <taxon>Agaricomycetidae</taxon>
        <taxon>Agaricales</taxon>
        <taxon>Marasmiineae</taxon>
        <taxon>Marasmiaceae</taxon>
        <taxon>Tetrapyrgos</taxon>
    </lineage>
</organism>
<keyword evidence="4 6" id="KW-1133">Transmembrane helix</keyword>
<feature type="transmembrane region" description="Helical" evidence="6">
    <location>
        <begin position="290"/>
        <end position="307"/>
    </location>
</feature>
<comment type="subcellular location">
    <subcellularLocation>
        <location evidence="1">Endomembrane system</location>
        <topology evidence="1">Multi-pass membrane protein</topology>
    </subcellularLocation>
</comment>
<evidence type="ECO:0000256" key="1">
    <source>
        <dbReference type="ARBA" id="ARBA00004127"/>
    </source>
</evidence>
<feature type="transmembrane region" description="Helical" evidence="6">
    <location>
        <begin position="265"/>
        <end position="283"/>
    </location>
</feature>
<reference evidence="7 8" key="1">
    <citation type="journal article" date="2020" name="ISME J.">
        <title>Uncovering the hidden diversity of litter-decomposition mechanisms in mushroom-forming fungi.</title>
        <authorList>
            <person name="Floudas D."/>
            <person name="Bentzer J."/>
            <person name="Ahren D."/>
            <person name="Johansson T."/>
            <person name="Persson P."/>
            <person name="Tunlid A."/>
        </authorList>
    </citation>
    <scope>NUCLEOTIDE SEQUENCE [LARGE SCALE GENOMIC DNA]</scope>
    <source>
        <strain evidence="7 8">CBS 291.85</strain>
    </source>
</reference>
<evidence type="ECO:0000256" key="6">
    <source>
        <dbReference type="SAM" id="Phobius"/>
    </source>
</evidence>
<gene>
    <name evidence="7" type="ORF">D9758_015995</name>
</gene>
<name>A0A8H5BXB4_9AGAR</name>
<keyword evidence="3 6" id="KW-0812">Transmembrane</keyword>
<keyword evidence="5 6" id="KW-0472">Membrane</keyword>
<accession>A0A8H5BXB4</accession>
<evidence type="ECO:0000256" key="2">
    <source>
        <dbReference type="ARBA" id="ARBA00007049"/>
    </source>
</evidence>
<evidence type="ECO:0000313" key="8">
    <source>
        <dbReference type="Proteomes" id="UP000559256"/>
    </source>
</evidence>
<proteinExistence type="inferred from homology"/>
<dbReference type="EMBL" id="JAACJM010000336">
    <property type="protein sequence ID" value="KAF5330082.1"/>
    <property type="molecule type" value="Genomic_DNA"/>
</dbReference>
<evidence type="ECO:0000256" key="3">
    <source>
        <dbReference type="ARBA" id="ARBA00022692"/>
    </source>
</evidence>
<feature type="transmembrane region" description="Helical" evidence="6">
    <location>
        <begin position="234"/>
        <end position="259"/>
    </location>
</feature>
<dbReference type="PANTHER" id="PTHR31851">
    <property type="entry name" value="FE(2+)/MN(2+) TRANSPORTER PCL1"/>
    <property type="match status" value="1"/>
</dbReference>
<dbReference type="Pfam" id="PF01988">
    <property type="entry name" value="VIT1"/>
    <property type="match status" value="1"/>
</dbReference>